<evidence type="ECO:0000256" key="3">
    <source>
        <dbReference type="SAM" id="Phobius"/>
    </source>
</evidence>
<dbReference type="EC" id="2.7.7.65" evidence="1"/>
<reference evidence="5 6" key="1">
    <citation type="submission" date="2015-01" db="EMBL/GenBank/DDBJ databases">
        <title>Vibrio sp. C1 JCM 19231 whole genome shotgun sequence.</title>
        <authorList>
            <person name="Sawabe T."/>
            <person name="Meirelles P."/>
            <person name="Feng G."/>
            <person name="Sayaka M."/>
            <person name="Hattori M."/>
            <person name="Ohkuma M."/>
        </authorList>
    </citation>
    <scope>NUCLEOTIDE SEQUENCE [LARGE SCALE GENOMIC DNA]</scope>
    <source>
        <strain evidence="6">JCM 19231</strain>
    </source>
</reference>
<keyword evidence="6" id="KW-1185">Reference proteome</keyword>
<accession>A0A0B8NQ24</accession>
<organism evidence="5 6">
    <name type="scientific">Vibrio ishigakensis</name>
    <dbReference type="NCBI Taxonomy" id="1481914"/>
    <lineage>
        <taxon>Bacteria</taxon>
        <taxon>Pseudomonadati</taxon>
        <taxon>Pseudomonadota</taxon>
        <taxon>Gammaproteobacteria</taxon>
        <taxon>Vibrionales</taxon>
        <taxon>Vibrionaceae</taxon>
        <taxon>Vibrio</taxon>
    </lineage>
</organism>
<evidence type="ECO:0000256" key="1">
    <source>
        <dbReference type="ARBA" id="ARBA00012528"/>
    </source>
</evidence>
<dbReference type="PANTHER" id="PTHR45138">
    <property type="entry name" value="REGULATORY COMPONENTS OF SENSORY TRANSDUCTION SYSTEM"/>
    <property type="match status" value="1"/>
</dbReference>
<proteinExistence type="predicted"/>
<dbReference type="EMBL" id="BBRZ01000023">
    <property type="protein sequence ID" value="GAM56066.1"/>
    <property type="molecule type" value="Genomic_DNA"/>
</dbReference>
<dbReference type="SMART" id="SM00267">
    <property type="entry name" value="GGDEF"/>
    <property type="match status" value="1"/>
</dbReference>
<keyword evidence="3" id="KW-0812">Transmembrane</keyword>
<dbReference type="GO" id="GO:0052621">
    <property type="term" value="F:diguanylate cyclase activity"/>
    <property type="evidence" value="ECO:0007669"/>
    <property type="project" value="UniProtKB-EC"/>
</dbReference>
<dbReference type="PANTHER" id="PTHR45138:SF9">
    <property type="entry name" value="DIGUANYLATE CYCLASE DGCM-RELATED"/>
    <property type="match status" value="1"/>
</dbReference>
<name>A0A0B8NQ24_9VIBR</name>
<dbReference type="GO" id="GO:0005886">
    <property type="term" value="C:plasma membrane"/>
    <property type="evidence" value="ECO:0007669"/>
    <property type="project" value="TreeGrafter"/>
</dbReference>
<comment type="caution">
    <text evidence="5">The sequence shown here is derived from an EMBL/GenBank/DDBJ whole genome shotgun (WGS) entry which is preliminary data.</text>
</comment>
<dbReference type="Pfam" id="PF00990">
    <property type="entry name" value="GGDEF"/>
    <property type="match status" value="1"/>
</dbReference>
<dbReference type="RefSeq" id="WP_261837036.1">
    <property type="nucleotide sequence ID" value="NZ_AP024882.1"/>
</dbReference>
<evidence type="ECO:0000313" key="6">
    <source>
        <dbReference type="Proteomes" id="UP000031671"/>
    </source>
</evidence>
<dbReference type="InterPro" id="IPR000160">
    <property type="entry name" value="GGDEF_dom"/>
</dbReference>
<feature type="transmembrane region" description="Helical" evidence="3">
    <location>
        <begin position="276"/>
        <end position="297"/>
    </location>
</feature>
<dbReference type="Proteomes" id="UP000031671">
    <property type="component" value="Unassembled WGS sequence"/>
</dbReference>
<dbReference type="AlphaFoldDB" id="A0A0B8NQ24"/>
<protein>
    <recommendedName>
        <fullName evidence="1">diguanylate cyclase</fullName>
        <ecNumber evidence="1">2.7.7.65</ecNumber>
    </recommendedName>
</protein>
<dbReference type="CDD" id="cd01949">
    <property type="entry name" value="GGDEF"/>
    <property type="match status" value="1"/>
</dbReference>
<dbReference type="PROSITE" id="PS50887">
    <property type="entry name" value="GGDEF"/>
    <property type="match status" value="1"/>
</dbReference>
<gene>
    <name evidence="5" type="ORF">JCM19231_4012</name>
</gene>
<evidence type="ECO:0000256" key="2">
    <source>
        <dbReference type="ARBA" id="ARBA00034247"/>
    </source>
</evidence>
<dbReference type="InterPro" id="IPR029787">
    <property type="entry name" value="Nucleotide_cyclase"/>
</dbReference>
<dbReference type="InterPro" id="IPR043128">
    <property type="entry name" value="Rev_trsase/Diguanyl_cyclase"/>
</dbReference>
<dbReference type="InterPro" id="IPR050469">
    <property type="entry name" value="Diguanylate_Cyclase"/>
</dbReference>
<dbReference type="NCBIfam" id="TIGR00254">
    <property type="entry name" value="GGDEF"/>
    <property type="match status" value="1"/>
</dbReference>
<reference evidence="5 6" key="2">
    <citation type="submission" date="2015-01" db="EMBL/GenBank/DDBJ databases">
        <authorList>
            <consortium name="NBRP consortium"/>
            <person name="Sawabe T."/>
            <person name="Meirelles P."/>
            <person name="Feng G."/>
            <person name="Sayaka M."/>
            <person name="Hattori M."/>
            <person name="Ohkuma M."/>
        </authorList>
    </citation>
    <scope>NUCLEOTIDE SEQUENCE [LARGE SCALE GENOMIC DNA]</scope>
    <source>
        <strain evidence="6">JCM 19231</strain>
    </source>
</reference>
<keyword evidence="3" id="KW-0472">Membrane</keyword>
<dbReference type="Gene3D" id="3.30.70.270">
    <property type="match status" value="1"/>
</dbReference>
<evidence type="ECO:0000259" key="4">
    <source>
        <dbReference type="PROSITE" id="PS50887"/>
    </source>
</evidence>
<sequence length="596" mass="68825">MALPKILIRSLRPYVIGLALLVGYASFQQYQTNKEAIYAQAQANLRTATKLAREQMKNSVGNFTLLQNAWRNGGDVAANQTAYQMISSNQNFADIIRFDTESLTAISEKQAHRARNNGLPVQSFTLPNLNWSAVTIGKHVYQLSNMYRNIEGRWVFALTKEQLAKGPSYYIEFDLLYMTQLFIDLRTLDLGFVFVMDKTNGQIIFHPHPHRVGQKAVIFDQSLKKELEQDKPIGRVNYYFEDQYKIAEYNAYNDLNWVFVSGALRSDIIAYTYSHFLIFLVSATLILVVIIFNYLVLNLRKELHTLNRATNMQKAKDQTLHIFRRFVTSKRVQVCFYHNETRDFYTLDFHGKKQLVMKNEKYARTISGEHTRFIKSAKDDVLAKRLQFSKRYYRIPLYGRGRLLGVIFAESWLATYASLINLLKTYIENSLSNLELNEKIYLHDSMTDLDNQLTLRQHVGNHIRAKDLYLMTLDVDDLKQVNYQYGYLCGDQVILAMTDVINEHFPDSVSSARIGDDEFAILFRAEDHSQGFTLAEKLRQNIESVSFIYEDKDISFTASAGVSLVQINVDETLKQSQQALEQSKRNGKNQTTMNVL</sequence>
<comment type="catalytic activity">
    <reaction evidence="2">
        <text>2 GTP = 3',3'-c-di-GMP + 2 diphosphate</text>
        <dbReference type="Rhea" id="RHEA:24898"/>
        <dbReference type="ChEBI" id="CHEBI:33019"/>
        <dbReference type="ChEBI" id="CHEBI:37565"/>
        <dbReference type="ChEBI" id="CHEBI:58805"/>
        <dbReference type="EC" id="2.7.7.65"/>
    </reaction>
</comment>
<dbReference type="SUPFAM" id="SSF55073">
    <property type="entry name" value="Nucleotide cyclase"/>
    <property type="match status" value="1"/>
</dbReference>
<keyword evidence="3" id="KW-1133">Transmembrane helix</keyword>
<feature type="domain" description="GGDEF" evidence="4">
    <location>
        <begin position="466"/>
        <end position="596"/>
    </location>
</feature>
<dbReference type="GO" id="GO:1902201">
    <property type="term" value="P:negative regulation of bacterial-type flagellum-dependent cell motility"/>
    <property type="evidence" value="ECO:0007669"/>
    <property type="project" value="TreeGrafter"/>
</dbReference>
<dbReference type="GO" id="GO:0043709">
    <property type="term" value="P:cell adhesion involved in single-species biofilm formation"/>
    <property type="evidence" value="ECO:0007669"/>
    <property type="project" value="TreeGrafter"/>
</dbReference>
<dbReference type="Gene3D" id="3.30.450.20">
    <property type="entry name" value="PAS domain"/>
    <property type="match status" value="1"/>
</dbReference>
<evidence type="ECO:0000313" key="5">
    <source>
        <dbReference type="EMBL" id="GAM56066.1"/>
    </source>
</evidence>